<dbReference type="GO" id="GO:0008270">
    <property type="term" value="F:zinc ion binding"/>
    <property type="evidence" value="ECO:0007669"/>
    <property type="project" value="UniProtKB-KW"/>
</dbReference>
<dbReference type="GO" id="GO:0005634">
    <property type="term" value="C:nucleus"/>
    <property type="evidence" value="ECO:0007669"/>
    <property type="project" value="UniProtKB-SubCell"/>
</dbReference>
<dbReference type="Pfam" id="PF22995">
    <property type="entry name" value="C2CH-3rd_BIRD-IDD"/>
    <property type="match status" value="1"/>
</dbReference>
<dbReference type="EC" id="2.5.1.60" evidence="9"/>
<organism evidence="9">
    <name type="scientific">Glycine soja</name>
    <name type="common">Wild soybean</name>
    <dbReference type="NCBI Taxonomy" id="3848"/>
    <lineage>
        <taxon>Eukaryota</taxon>
        <taxon>Viridiplantae</taxon>
        <taxon>Streptophyta</taxon>
        <taxon>Embryophyta</taxon>
        <taxon>Tracheophyta</taxon>
        <taxon>Spermatophyta</taxon>
        <taxon>Magnoliopsida</taxon>
        <taxon>eudicotyledons</taxon>
        <taxon>Gunneridae</taxon>
        <taxon>Pentapetalae</taxon>
        <taxon>rosids</taxon>
        <taxon>fabids</taxon>
        <taxon>Fabales</taxon>
        <taxon>Fabaceae</taxon>
        <taxon>Papilionoideae</taxon>
        <taxon>50 kb inversion clade</taxon>
        <taxon>NPAAA clade</taxon>
        <taxon>indigoferoid/millettioid clade</taxon>
        <taxon>Phaseoleae</taxon>
        <taxon>Glycine</taxon>
        <taxon>Glycine subgen. Soja</taxon>
    </lineage>
</organism>
<dbReference type="SUPFAM" id="SSF48239">
    <property type="entry name" value="Terpenoid cyclases/Protein prenyltransferases"/>
    <property type="match status" value="1"/>
</dbReference>
<evidence type="ECO:0000256" key="4">
    <source>
        <dbReference type="ARBA" id="ARBA00022833"/>
    </source>
</evidence>
<dbReference type="GO" id="GO:0003700">
    <property type="term" value="F:DNA-binding transcription factor activity"/>
    <property type="evidence" value="ECO:0007669"/>
    <property type="project" value="InterPro"/>
</dbReference>
<gene>
    <name evidence="9" type="ORF">glysoja_045637</name>
</gene>
<dbReference type="InterPro" id="IPR043584">
    <property type="entry name" value="WIP1/2/3/4/5/6"/>
</dbReference>
<dbReference type="AlphaFoldDB" id="A0A0B2PU45"/>
<keyword evidence="4" id="KW-0862">Zinc</keyword>
<dbReference type="GO" id="GO:0004662">
    <property type="term" value="F:CAAX-protein geranylgeranyltransferase activity"/>
    <property type="evidence" value="ECO:0007669"/>
    <property type="project" value="UniProtKB-EC"/>
</dbReference>
<dbReference type="PANTHER" id="PTHR45878">
    <property type="entry name" value="ZINC FINGER PROTEIN WIP2"/>
    <property type="match status" value="1"/>
</dbReference>
<proteinExistence type="predicted"/>
<dbReference type="InterPro" id="IPR008930">
    <property type="entry name" value="Terpenoid_cyclase/PrenylTrfase"/>
</dbReference>
<evidence type="ECO:0000259" key="8">
    <source>
        <dbReference type="Pfam" id="PF22995"/>
    </source>
</evidence>
<dbReference type="InterPro" id="IPR001330">
    <property type="entry name" value="Prenyltrans"/>
</dbReference>
<evidence type="ECO:0000256" key="1">
    <source>
        <dbReference type="ARBA" id="ARBA00022723"/>
    </source>
</evidence>
<feature type="non-terminal residue" evidence="9">
    <location>
        <position position="1"/>
    </location>
</feature>
<evidence type="ECO:0000256" key="6">
    <source>
        <dbReference type="ARBA" id="ARBA00023163"/>
    </source>
</evidence>
<evidence type="ECO:0000259" key="7">
    <source>
        <dbReference type="Pfam" id="PF00432"/>
    </source>
</evidence>
<keyword evidence="9" id="KW-0808">Transferase</keyword>
<evidence type="ECO:0000256" key="2">
    <source>
        <dbReference type="ARBA" id="ARBA00022737"/>
    </source>
</evidence>
<dbReference type="Proteomes" id="UP000053555">
    <property type="component" value="Unassembled WGS sequence"/>
</dbReference>
<keyword evidence="1" id="KW-0479">Metal-binding</keyword>
<dbReference type="PANTHER" id="PTHR45878:SF1">
    <property type="entry name" value="ZINC FINGER PROTEIN WIP2"/>
    <property type="match status" value="1"/>
</dbReference>
<feature type="domain" description="Prenyltransferase alpha-alpha toroid" evidence="7">
    <location>
        <begin position="2"/>
        <end position="172"/>
    </location>
</feature>
<evidence type="ECO:0000256" key="3">
    <source>
        <dbReference type="ARBA" id="ARBA00022771"/>
    </source>
</evidence>
<name>A0A0B2PU45_GLYSO</name>
<feature type="domain" description="BIRD-IDD transcription factor third C2HC zinc finger" evidence="8">
    <location>
        <begin position="201"/>
        <end position="225"/>
    </location>
</feature>
<evidence type="ECO:0000313" key="9">
    <source>
        <dbReference type="EMBL" id="KHN12831.1"/>
    </source>
</evidence>
<accession>A0A0B2PU45</accession>
<keyword evidence="2" id="KW-0677">Repeat</keyword>
<dbReference type="GO" id="GO:0004663">
    <property type="term" value="F:Rab geranylgeranyltransferase activity"/>
    <property type="evidence" value="ECO:0007669"/>
    <property type="project" value="UniProtKB-EC"/>
</dbReference>
<reference evidence="9" key="1">
    <citation type="submission" date="2014-07" db="EMBL/GenBank/DDBJ databases">
        <title>Identification of a novel salt tolerance gene in wild soybean by whole-genome sequencing.</title>
        <authorList>
            <person name="Lam H.-M."/>
            <person name="Qi X."/>
            <person name="Li M.-W."/>
            <person name="Liu X."/>
            <person name="Xie M."/>
            <person name="Ni M."/>
            <person name="Xu X."/>
        </authorList>
    </citation>
    <scope>NUCLEOTIDE SEQUENCE [LARGE SCALE GENOMIC DNA]</scope>
    <source>
        <tissue evidence="9">Root</tissue>
    </source>
</reference>
<protein>
    <submittedName>
        <fullName evidence="9">Protein TRANSPARENT TESTA 1</fullName>
        <ecNumber evidence="9">2.5.1.59</ecNumber>
        <ecNumber evidence="9">2.5.1.60</ecNumber>
    </submittedName>
</protein>
<dbReference type="EMBL" id="KN662956">
    <property type="protein sequence ID" value="KHN12831.1"/>
    <property type="molecule type" value="Genomic_DNA"/>
</dbReference>
<keyword evidence="3" id="KW-0863">Zinc-finger</keyword>
<dbReference type="InterPro" id="IPR055187">
    <property type="entry name" value="C2CH-3rd_BIRD-IDD"/>
</dbReference>
<dbReference type="EC" id="2.5.1.59" evidence="9"/>
<sequence length="305" mass="34277">ECHGCEIMEKDVHEKVAKDVVVSWVLCFQAHPSAKADLNDGKFNGFHGSKTSQFPPYENGIRKSLKFESAKLFFSVDGALEDRDFSMLVFLFFPILKVLIHNNSQLASTYCAISILKIFGCELSNLDSETIVTSMRNLQQPDGSFIPIHTGGQTDLSIVDAAASLLLLCGGLQKQYRTPEITAKDFRTLQTHYKRKHGAKPFGCRKCGKPFAVRGDWRTHEKNCGKLWFCICGSDFKHKRSLKDHVRAFGDGHAPHTVESCGRVGEDGLLFWLLLLGDDDDDELEVEEDDEEEDYNSNDLVFGFN</sequence>
<dbReference type="InterPro" id="IPR036236">
    <property type="entry name" value="Znf_C2H2_sf"/>
</dbReference>
<dbReference type="Gene3D" id="1.50.10.20">
    <property type="match status" value="1"/>
</dbReference>
<dbReference type="SUPFAM" id="SSF57667">
    <property type="entry name" value="beta-beta-alpha zinc fingers"/>
    <property type="match status" value="1"/>
</dbReference>
<evidence type="ECO:0000256" key="5">
    <source>
        <dbReference type="ARBA" id="ARBA00023015"/>
    </source>
</evidence>
<dbReference type="Pfam" id="PF00432">
    <property type="entry name" value="Prenyltrans"/>
    <property type="match status" value="1"/>
</dbReference>
<keyword evidence="5" id="KW-0805">Transcription regulation</keyword>
<keyword evidence="6" id="KW-0804">Transcription</keyword>